<keyword evidence="3 5" id="KW-0863">Zinc-finger</keyword>
<dbReference type="SUPFAM" id="SSF57756">
    <property type="entry name" value="Retrovirus zinc finger-like domains"/>
    <property type="match status" value="1"/>
</dbReference>
<reference evidence="8" key="1">
    <citation type="journal article" date="2020" name="New Phytol.">
        <title>Comparative genomics reveals dynamic genome evolution in host specialist ectomycorrhizal fungi.</title>
        <authorList>
            <person name="Lofgren L.A."/>
            <person name="Nguyen N.H."/>
            <person name="Vilgalys R."/>
            <person name="Ruytinx J."/>
            <person name="Liao H.L."/>
            <person name="Branco S."/>
            <person name="Kuo A."/>
            <person name="LaButti K."/>
            <person name="Lipzen A."/>
            <person name="Andreopoulos W."/>
            <person name="Pangilinan J."/>
            <person name="Riley R."/>
            <person name="Hundley H."/>
            <person name="Na H."/>
            <person name="Barry K."/>
            <person name="Grigoriev I.V."/>
            <person name="Stajich J.E."/>
            <person name="Kennedy P.G."/>
        </authorList>
    </citation>
    <scope>NUCLEOTIDE SEQUENCE</scope>
    <source>
        <strain evidence="8">DOB743</strain>
    </source>
</reference>
<dbReference type="AlphaFoldDB" id="A0A9P6ZXE4"/>
<dbReference type="Pfam" id="PF04677">
    <property type="entry name" value="CwfJ_C_1"/>
    <property type="match status" value="1"/>
</dbReference>
<dbReference type="PROSITE" id="PS50158">
    <property type="entry name" value="ZF_CCHC"/>
    <property type="match status" value="1"/>
</dbReference>
<dbReference type="InterPro" id="IPR036265">
    <property type="entry name" value="HIT-like_sf"/>
</dbReference>
<dbReference type="EMBL" id="JABBWD010000015">
    <property type="protein sequence ID" value="KAG1778493.1"/>
    <property type="molecule type" value="Genomic_DNA"/>
</dbReference>
<protein>
    <submittedName>
        <fullName evidence="8">CwfJ C-terminus 1-domain-containing protein-like protein</fullName>
    </submittedName>
</protein>
<dbReference type="GO" id="GO:0061632">
    <property type="term" value="F:RNA lariat debranching enzyme activator activity"/>
    <property type="evidence" value="ECO:0007669"/>
    <property type="project" value="TreeGrafter"/>
</dbReference>
<dbReference type="Pfam" id="PF13696">
    <property type="entry name" value="zf-CCHC_2"/>
    <property type="match status" value="3"/>
</dbReference>
<dbReference type="Proteomes" id="UP000714275">
    <property type="component" value="Unassembled WGS sequence"/>
</dbReference>
<dbReference type="InterPro" id="IPR040194">
    <property type="entry name" value="Cwf19-like"/>
</dbReference>
<dbReference type="OrthoDB" id="444325at2759"/>
<gene>
    <name evidence="8" type="ORF">EV702DRAFT_155587</name>
</gene>
<dbReference type="GO" id="GO:0008270">
    <property type="term" value="F:zinc ion binding"/>
    <property type="evidence" value="ECO:0007669"/>
    <property type="project" value="UniProtKB-KW"/>
</dbReference>
<dbReference type="GO" id="GO:0003676">
    <property type="term" value="F:nucleic acid binding"/>
    <property type="evidence" value="ECO:0007669"/>
    <property type="project" value="InterPro"/>
</dbReference>
<evidence type="ECO:0000256" key="1">
    <source>
        <dbReference type="ARBA" id="ARBA00022664"/>
    </source>
</evidence>
<feature type="region of interest" description="Disordered" evidence="6">
    <location>
        <begin position="310"/>
        <end position="330"/>
    </location>
</feature>
<comment type="caution">
    <text evidence="8">The sequence shown here is derived from an EMBL/GenBank/DDBJ whole genome shotgun (WGS) entry which is preliminary data.</text>
</comment>
<dbReference type="CDD" id="cd07380">
    <property type="entry name" value="MPP_CWF19_N"/>
    <property type="match status" value="1"/>
</dbReference>
<dbReference type="PANTHER" id="PTHR12072">
    <property type="entry name" value="CWF19, CELL CYCLE CONTROL PROTEIN"/>
    <property type="match status" value="1"/>
</dbReference>
<feature type="region of interest" description="Disordered" evidence="6">
    <location>
        <begin position="348"/>
        <end position="377"/>
    </location>
</feature>
<name>A0A9P6ZXE4_9AGAM</name>
<dbReference type="Gene3D" id="3.30.428.10">
    <property type="entry name" value="HIT-like"/>
    <property type="match status" value="1"/>
</dbReference>
<evidence type="ECO:0000256" key="2">
    <source>
        <dbReference type="ARBA" id="ARBA00022723"/>
    </source>
</evidence>
<evidence type="ECO:0000256" key="6">
    <source>
        <dbReference type="SAM" id="MobiDB-lite"/>
    </source>
</evidence>
<dbReference type="SMART" id="SM00343">
    <property type="entry name" value="ZnF_C2HC"/>
    <property type="match status" value="3"/>
</dbReference>
<feature type="domain" description="CCHC-type" evidence="7">
    <location>
        <begin position="404"/>
        <end position="418"/>
    </location>
</feature>
<dbReference type="Gene3D" id="4.10.60.10">
    <property type="entry name" value="Zinc finger, CCHC-type"/>
    <property type="match status" value="1"/>
</dbReference>
<organism evidence="8 9">
    <name type="scientific">Suillus placidus</name>
    <dbReference type="NCBI Taxonomy" id="48579"/>
    <lineage>
        <taxon>Eukaryota</taxon>
        <taxon>Fungi</taxon>
        <taxon>Dikarya</taxon>
        <taxon>Basidiomycota</taxon>
        <taxon>Agaricomycotina</taxon>
        <taxon>Agaricomycetes</taxon>
        <taxon>Agaricomycetidae</taxon>
        <taxon>Boletales</taxon>
        <taxon>Suillineae</taxon>
        <taxon>Suillaceae</taxon>
        <taxon>Suillus</taxon>
    </lineage>
</organism>
<dbReference type="InterPro" id="IPR006768">
    <property type="entry name" value="Cwf19-like_C_dom-1"/>
</dbReference>
<dbReference type="InterPro" id="IPR006767">
    <property type="entry name" value="Cwf19-like_C_dom-2"/>
</dbReference>
<dbReference type="GO" id="GO:0071014">
    <property type="term" value="C:post-mRNA release spliceosomal complex"/>
    <property type="evidence" value="ECO:0007669"/>
    <property type="project" value="TreeGrafter"/>
</dbReference>
<dbReference type="InterPro" id="IPR001878">
    <property type="entry name" value="Znf_CCHC"/>
</dbReference>
<sequence>MQGRSRATESFMASSTAPTASSASPVKILTVGSAVGSIRDLFVKIKAIDAKHGKFDCVLCIGDFFGPLKEPGVLGDGTDETEQLLNGDIEVPLKCYIMQGENPLPDSVIEKYTKTSGELCKDVFLLNKSGIMTTVHGLRIACLGGIYNPGIYTTAEAPPGFASPFFSTHTVERLLSNTLVKSSSKSQSKNQTYTSLTSILNASSSSQLVDILITNDWPACVTQHSSTPLPSPELSSEGATPLDEVIRKVKPRYHFAALGGRPPQFWEREPFVWDDEAGRVSRFVSLGAFGAEATGGKKPRWFYAFSITPPSPSNPAPARPTNATKNPFTELAPRPQKRTLETFDSGENFIWGNVPQSGKRPRTNAPQGEEGKPPPGYKCRRCESTEHFILSCPERQKPPEGYVCRICNTPGHLVRDCPTRHAVGDTGGRKPRPGYVCRACASEEHYIEDCPVANAGQRGGERRGRRDQVKEIGPDECWFCLSNPNLAKHLIVSIGSECYVTLPKGQIIPTQSNAVGHDSSISTVPGGGHVLIVPIAHHPTYNTIPADIAPPILEETDKYKSSLRALYAAHNASAVFFEVGRLSTKGGHAHVQAVPVPTSLVGKVEQAFKSQGISFDGTLEDCQSSGLPGRRGRSYFRVDLPDGRTLVHLIEEHAPFGVQFGRQVLTDILGIPDRVDWKACMLPEEEDKADVKAFKAAFASFDPSM</sequence>
<dbReference type="SUPFAM" id="SSF54197">
    <property type="entry name" value="HIT-like"/>
    <property type="match status" value="1"/>
</dbReference>
<dbReference type="GO" id="GO:0000398">
    <property type="term" value="P:mRNA splicing, via spliceosome"/>
    <property type="evidence" value="ECO:0007669"/>
    <property type="project" value="TreeGrafter"/>
</dbReference>
<dbReference type="PANTHER" id="PTHR12072:SF4">
    <property type="entry name" value="CWF19-LIKE PROTEIN 1"/>
    <property type="match status" value="1"/>
</dbReference>
<keyword evidence="1" id="KW-0507">mRNA processing</keyword>
<evidence type="ECO:0000313" key="8">
    <source>
        <dbReference type="EMBL" id="KAG1778493.1"/>
    </source>
</evidence>
<evidence type="ECO:0000256" key="4">
    <source>
        <dbReference type="ARBA" id="ARBA00022833"/>
    </source>
</evidence>
<dbReference type="Pfam" id="PF04676">
    <property type="entry name" value="CwfJ_C_2"/>
    <property type="match status" value="1"/>
</dbReference>
<evidence type="ECO:0000313" key="9">
    <source>
        <dbReference type="Proteomes" id="UP000714275"/>
    </source>
</evidence>
<evidence type="ECO:0000259" key="7">
    <source>
        <dbReference type="PROSITE" id="PS50158"/>
    </source>
</evidence>
<evidence type="ECO:0000256" key="3">
    <source>
        <dbReference type="ARBA" id="ARBA00022771"/>
    </source>
</evidence>
<keyword evidence="4" id="KW-0862">Zinc</keyword>
<keyword evidence="2" id="KW-0479">Metal-binding</keyword>
<evidence type="ECO:0000256" key="5">
    <source>
        <dbReference type="PROSITE-ProRule" id="PRU00047"/>
    </source>
</evidence>
<dbReference type="InterPro" id="IPR036875">
    <property type="entry name" value="Znf_CCHC_sf"/>
</dbReference>
<proteinExistence type="predicted"/>
<dbReference type="InterPro" id="IPR025829">
    <property type="entry name" value="Zn_knuckle_CX2CX3GHX4C"/>
</dbReference>
<keyword evidence="9" id="KW-1185">Reference proteome</keyword>
<accession>A0A9P6ZXE4</accession>